<evidence type="ECO:0000313" key="2">
    <source>
        <dbReference type="Proteomes" id="UP000617402"/>
    </source>
</evidence>
<dbReference type="EMBL" id="JACVHF010000042">
    <property type="protein sequence ID" value="MBC9786508.1"/>
    <property type="molecule type" value="Genomic_DNA"/>
</dbReference>
<sequence length="203" mass="23793">MTFKELDRKADALATMYLRSGDGQTFDDLFKLMQPIVRKEAYKRSLNTRGLLHYDDLVSGFNEMIWVTAVHYKEKTRFTQRLRFNLNQKAIALYRESLQKKNIPPEMTMSLEFEDNVTGETLIDLIEDSEMTDDVVIIKKMLDEFCKTHEHYGKIVRMLEFGITMDELSKMLGAETYDDKTRQLITRIKRKLLGFLASEEQVA</sequence>
<comment type="caution">
    <text evidence="1">The sequence shown here is derived from an EMBL/GenBank/DDBJ whole genome shotgun (WGS) entry which is preliminary data.</text>
</comment>
<reference evidence="1 2" key="1">
    <citation type="submission" date="2020-07" db="EMBL/GenBank/DDBJ databases">
        <title>Draft whole-genome sequence of Heliobacterium chlorum DSM 3682, type strain.</title>
        <authorList>
            <person name="Kyndt J.A."/>
            <person name="Meyer T.E."/>
            <person name="Imhoff J.F."/>
        </authorList>
    </citation>
    <scope>NUCLEOTIDE SEQUENCE [LARGE SCALE GENOMIC DNA]</scope>
    <source>
        <strain evidence="1 2">DSM 3682</strain>
    </source>
</reference>
<gene>
    <name evidence="1" type="ORF">H1S01_18805</name>
</gene>
<keyword evidence="2" id="KW-1185">Reference proteome</keyword>
<name>A0ABR7T6W4_HELCL</name>
<evidence type="ECO:0008006" key="3">
    <source>
        <dbReference type="Google" id="ProtNLM"/>
    </source>
</evidence>
<organism evidence="1 2">
    <name type="scientific">Heliobacterium chlorum</name>
    <dbReference type="NCBI Taxonomy" id="2698"/>
    <lineage>
        <taxon>Bacteria</taxon>
        <taxon>Bacillati</taxon>
        <taxon>Bacillota</taxon>
        <taxon>Clostridia</taxon>
        <taxon>Eubacteriales</taxon>
        <taxon>Heliobacteriaceae</taxon>
        <taxon>Heliobacterium</taxon>
    </lineage>
</organism>
<dbReference type="RefSeq" id="WP_188041931.1">
    <property type="nucleotide sequence ID" value="NZ_JACVHF010000042.1"/>
</dbReference>
<accession>A0ABR7T6W4</accession>
<proteinExistence type="predicted"/>
<protein>
    <recommendedName>
        <fullName evidence="3">Sigma-70 family RNA polymerase sigma factor</fullName>
    </recommendedName>
</protein>
<dbReference type="Proteomes" id="UP000617402">
    <property type="component" value="Unassembled WGS sequence"/>
</dbReference>
<evidence type="ECO:0000313" key="1">
    <source>
        <dbReference type="EMBL" id="MBC9786508.1"/>
    </source>
</evidence>